<dbReference type="SUPFAM" id="SSF46785">
    <property type="entry name" value="Winged helix' DNA-binding domain"/>
    <property type="match status" value="1"/>
</dbReference>
<keyword evidence="3" id="KW-0805">Transcription regulation</keyword>
<feature type="domain" description="HTH lysR-type" evidence="6">
    <location>
        <begin position="9"/>
        <end position="66"/>
    </location>
</feature>
<dbReference type="PANTHER" id="PTHR30537:SF74">
    <property type="entry name" value="HTH-TYPE TRANSCRIPTIONAL REGULATOR TRPI"/>
    <property type="match status" value="1"/>
</dbReference>
<dbReference type="GO" id="GO:0043565">
    <property type="term" value="F:sequence-specific DNA binding"/>
    <property type="evidence" value="ECO:0007669"/>
    <property type="project" value="TreeGrafter"/>
</dbReference>
<comment type="caution">
    <text evidence="7">The sequence shown here is derived from an EMBL/GenBank/DDBJ whole genome shotgun (WGS) entry which is preliminary data.</text>
</comment>
<organism evidence="7 8">
    <name type="scientific">Undibacter mobilis</name>
    <dbReference type="NCBI Taxonomy" id="2292256"/>
    <lineage>
        <taxon>Bacteria</taxon>
        <taxon>Pseudomonadati</taxon>
        <taxon>Pseudomonadota</taxon>
        <taxon>Alphaproteobacteria</taxon>
        <taxon>Hyphomicrobiales</taxon>
        <taxon>Nitrobacteraceae</taxon>
        <taxon>Undibacter</taxon>
    </lineage>
</organism>
<dbReference type="InterPro" id="IPR005119">
    <property type="entry name" value="LysR_subst-bd"/>
</dbReference>
<comment type="similarity">
    <text evidence="2">Belongs to the LysR transcriptional regulatory family.</text>
</comment>
<dbReference type="Proteomes" id="UP000263993">
    <property type="component" value="Unassembled WGS sequence"/>
</dbReference>
<dbReference type="InterPro" id="IPR036390">
    <property type="entry name" value="WH_DNA-bd_sf"/>
</dbReference>
<dbReference type="PROSITE" id="PS50931">
    <property type="entry name" value="HTH_LYSR"/>
    <property type="match status" value="1"/>
</dbReference>
<dbReference type="AlphaFoldDB" id="A0A371B9Q2"/>
<accession>A0A371B9Q2</accession>
<comment type="function">
    <text evidence="1">NodD regulates the expression of the nodABCFE genes which encode other nodulation proteins. NodD is also a negative regulator of its own expression. Binds flavonoids as inducers.</text>
</comment>
<dbReference type="InterPro" id="IPR000847">
    <property type="entry name" value="LysR_HTH_N"/>
</dbReference>
<dbReference type="OrthoDB" id="9804958at2"/>
<evidence type="ECO:0000313" key="8">
    <source>
        <dbReference type="Proteomes" id="UP000263993"/>
    </source>
</evidence>
<evidence type="ECO:0000256" key="4">
    <source>
        <dbReference type="ARBA" id="ARBA00023125"/>
    </source>
</evidence>
<evidence type="ECO:0000256" key="3">
    <source>
        <dbReference type="ARBA" id="ARBA00023015"/>
    </source>
</evidence>
<evidence type="ECO:0000256" key="2">
    <source>
        <dbReference type="ARBA" id="ARBA00009437"/>
    </source>
</evidence>
<dbReference type="Pfam" id="PF00126">
    <property type="entry name" value="HTH_1"/>
    <property type="match status" value="1"/>
</dbReference>
<keyword evidence="5" id="KW-0804">Transcription</keyword>
<evidence type="ECO:0000256" key="5">
    <source>
        <dbReference type="ARBA" id="ARBA00023163"/>
    </source>
</evidence>
<name>A0A371B9Q2_9BRAD</name>
<dbReference type="Pfam" id="PF03466">
    <property type="entry name" value="LysR_substrate"/>
    <property type="match status" value="1"/>
</dbReference>
<dbReference type="InterPro" id="IPR058163">
    <property type="entry name" value="LysR-type_TF_proteobact-type"/>
</dbReference>
<protein>
    <submittedName>
        <fullName evidence="7">LysR family transcriptional regulator</fullName>
    </submittedName>
</protein>
<dbReference type="PRINTS" id="PR00039">
    <property type="entry name" value="HTHLYSR"/>
</dbReference>
<evidence type="ECO:0000313" key="7">
    <source>
        <dbReference type="EMBL" id="RDV04310.1"/>
    </source>
</evidence>
<dbReference type="SUPFAM" id="SSF53850">
    <property type="entry name" value="Periplasmic binding protein-like II"/>
    <property type="match status" value="1"/>
</dbReference>
<sequence length="317" mass="34862">MSHIRRLLPSLNALVAFEAAVRCGTFAKAASELGVTGPAVSRTIGRLELHLGIPLFRRTPRGAVLTKEGTNLFSGISRSFGEIERTVADLVDRNRPVRRPIMLSVSAAFATHWFMPRLARFQARFPGEEIQFQLINGPLEGPVDGVDIAMRFDPQADSNKRVYPLMRELLLPVCADRYPGARNDADDLLPAAARMISLSGSQFQWHQLFAPDAAGSRENEILLTEYTLVVQAALAGQGMAVGWLNVVSGLLASGALVPALPQVIATGRRCDLILTERPHSDVVTDICDWMVQEFQSDIARIRLRYPDVGRSLTDFNC</sequence>
<dbReference type="InterPro" id="IPR036388">
    <property type="entry name" value="WH-like_DNA-bd_sf"/>
</dbReference>
<dbReference type="Gene3D" id="1.10.10.10">
    <property type="entry name" value="Winged helix-like DNA-binding domain superfamily/Winged helix DNA-binding domain"/>
    <property type="match status" value="1"/>
</dbReference>
<dbReference type="GO" id="GO:0006351">
    <property type="term" value="P:DNA-templated transcription"/>
    <property type="evidence" value="ECO:0007669"/>
    <property type="project" value="TreeGrafter"/>
</dbReference>
<proteinExistence type="inferred from homology"/>
<keyword evidence="8" id="KW-1185">Reference proteome</keyword>
<keyword evidence="4" id="KW-0238">DNA-binding</keyword>
<evidence type="ECO:0000259" key="6">
    <source>
        <dbReference type="PROSITE" id="PS50931"/>
    </source>
</evidence>
<gene>
    <name evidence="7" type="ORF">DXH78_06785</name>
</gene>
<dbReference type="RefSeq" id="WP_115516337.1">
    <property type="nucleotide sequence ID" value="NZ_QRGO01000001.1"/>
</dbReference>
<dbReference type="Gene3D" id="3.40.190.10">
    <property type="entry name" value="Periplasmic binding protein-like II"/>
    <property type="match status" value="2"/>
</dbReference>
<dbReference type="EMBL" id="QRGO01000001">
    <property type="protein sequence ID" value="RDV04310.1"/>
    <property type="molecule type" value="Genomic_DNA"/>
</dbReference>
<dbReference type="GO" id="GO:0003700">
    <property type="term" value="F:DNA-binding transcription factor activity"/>
    <property type="evidence" value="ECO:0007669"/>
    <property type="project" value="InterPro"/>
</dbReference>
<evidence type="ECO:0000256" key="1">
    <source>
        <dbReference type="ARBA" id="ARBA00003502"/>
    </source>
</evidence>
<dbReference type="PANTHER" id="PTHR30537">
    <property type="entry name" value="HTH-TYPE TRANSCRIPTIONAL REGULATOR"/>
    <property type="match status" value="1"/>
</dbReference>
<reference evidence="8" key="1">
    <citation type="submission" date="2018-08" db="EMBL/GenBank/DDBJ databases">
        <authorList>
            <person name="Kim S.-J."/>
            <person name="Jung G.-Y."/>
        </authorList>
    </citation>
    <scope>NUCLEOTIDE SEQUENCE [LARGE SCALE GENOMIC DNA]</scope>
    <source>
        <strain evidence="8">GY_H</strain>
    </source>
</reference>